<keyword evidence="5" id="KW-0804">Transcription</keyword>
<sequence length="243" mass="26856">MAQARSKPFLTREQEQALAIRWRDHRDEAALHQIVEAHRPLVLSIAKKFARSPVPSEDLIQEGNIGLMIAAKKFQPERGLRFSTYAQWWVRHEITDAVLRGTTAVKPPLTNKTRAMFFQGHRIVHEHSIDATNRMNDGEGQAYANILPDTAPLPDAVTEAAIDGERLSAKLAGAVGKLKGREKVIIEARWLSEEGSTLETLAGLLGISKERVRQIENVAFGRLRSVMTGTAAPSRRRSVGAAG</sequence>
<keyword evidence="4" id="KW-0238">DNA-binding</keyword>
<dbReference type="Proteomes" id="UP001058098">
    <property type="component" value="Chromosome"/>
</dbReference>
<evidence type="ECO:0000313" key="7">
    <source>
        <dbReference type="EMBL" id="UVC14730.1"/>
    </source>
</evidence>
<dbReference type="InterPro" id="IPR014284">
    <property type="entry name" value="RNA_pol_sigma-70_dom"/>
</dbReference>
<dbReference type="RefSeq" id="WP_258119136.1">
    <property type="nucleotide sequence ID" value="NZ_CP062229.1"/>
</dbReference>
<dbReference type="Gene3D" id="1.20.120.1810">
    <property type="match status" value="1"/>
</dbReference>
<protein>
    <submittedName>
        <fullName evidence="7">Sigma-70 family RNA polymerase sigma factor</fullName>
    </submittedName>
</protein>
<dbReference type="InterPro" id="IPR007630">
    <property type="entry name" value="RNA_pol_sigma70_r4"/>
</dbReference>
<dbReference type="InterPro" id="IPR050813">
    <property type="entry name" value="Sigma-70_Factor"/>
</dbReference>
<accession>A0ABY5QU74</accession>
<feature type="domain" description="RNA polymerase sigma-70" evidence="6">
    <location>
        <begin position="58"/>
        <end position="71"/>
    </location>
</feature>
<reference evidence="7" key="1">
    <citation type="submission" date="2020-09" db="EMBL/GenBank/DDBJ databases">
        <title>Rhizobia associated with sainfoin plants.</title>
        <authorList>
            <person name="Asharfi S."/>
            <person name="Kuzmanovic N."/>
            <person name="Bunk B."/>
            <person name="Sproeer C."/>
            <person name="Becker M."/>
            <person name="Thuenen T."/>
        </authorList>
    </citation>
    <scope>NUCLEOTIDE SEQUENCE</scope>
    <source>
        <strain evidence="7">OM4</strain>
    </source>
</reference>
<proteinExistence type="inferred from homology"/>
<evidence type="ECO:0000313" key="8">
    <source>
        <dbReference type="Proteomes" id="UP001058098"/>
    </source>
</evidence>
<keyword evidence="3" id="KW-0731">Sigma factor</keyword>
<evidence type="ECO:0000256" key="1">
    <source>
        <dbReference type="ARBA" id="ARBA00007788"/>
    </source>
</evidence>
<name>A0ABY5QU74_9HYPH</name>
<dbReference type="EMBL" id="CP062229">
    <property type="protein sequence ID" value="UVC14730.1"/>
    <property type="molecule type" value="Genomic_DNA"/>
</dbReference>
<dbReference type="InterPro" id="IPR007627">
    <property type="entry name" value="RNA_pol_sigma70_r2"/>
</dbReference>
<dbReference type="InterPro" id="IPR000943">
    <property type="entry name" value="RNA_pol_sigma70"/>
</dbReference>
<dbReference type="PROSITE" id="PS00715">
    <property type="entry name" value="SIGMA70_1"/>
    <property type="match status" value="1"/>
</dbReference>
<evidence type="ECO:0000259" key="6">
    <source>
        <dbReference type="PROSITE" id="PS00715"/>
    </source>
</evidence>
<dbReference type="SUPFAM" id="SSF88946">
    <property type="entry name" value="Sigma2 domain of RNA polymerase sigma factors"/>
    <property type="match status" value="1"/>
</dbReference>
<keyword evidence="2" id="KW-0805">Transcription regulation</keyword>
<dbReference type="SUPFAM" id="SSF88659">
    <property type="entry name" value="Sigma3 and sigma4 domains of RNA polymerase sigma factors"/>
    <property type="match status" value="1"/>
</dbReference>
<comment type="similarity">
    <text evidence="1">Belongs to the sigma-70 factor family.</text>
</comment>
<dbReference type="NCBIfam" id="TIGR02937">
    <property type="entry name" value="sigma70-ECF"/>
    <property type="match status" value="1"/>
</dbReference>
<keyword evidence="8" id="KW-1185">Reference proteome</keyword>
<evidence type="ECO:0000256" key="2">
    <source>
        <dbReference type="ARBA" id="ARBA00023015"/>
    </source>
</evidence>
<organism evidence="7 8">
    <name type="scientific">Mesorhizobium onobrychidis</name>
    <dbReference type="NCBI Taxonomy" id="2775404"/>
    <lineage>
        <taxon>Bacteria</taxon>
        <taxon>Pseudomonadati</taxon>
        <taxon>Pseudomonadota</taxon>
        <taxon>Alphaproteobacteria</taxon>
        <taxon>Hyphomicrobiales</taxon>
        <taxon>Phyllobacteriaceae</taxon>
        <taxon>Mesorhizobium</taxon>
    </lineage>
</organism>
<dbReference type="InterPro" id="IPR036388">
    <property type="entry name" value="WH-like_DNA-bd_sf"/>
</dbReference>
<gene>
    <name evidence="7" type="ORF">IHQ72_29630</name>
</gene>
<dbReference type="Pfam" id="PF04542">
    <property type="entry name" value="Sigma70_r2"/>
    <property type="match status" value="1"/>
</dbReference>
<evidence type="ECO:0000256" key="5">
    <source>
        <dbReference type="ARBA" id="ARBA00023163"/>
    </source>
</evidence>
<dbReference type="PANTHER" id="PTHR30376:SF3">
    <property type="entry name" value="RNA POLYMERASE SIGMA FACTOR RPOH"/>
    <property type="match status" value="1"/>
</dbReference>
<evidence type="ECO:0000256" key="3">
    <source>
        <dbReference type="ARBA" id="ARBA00023082"/>
    </source>
</evidence>
<dbReference type="Pfam" id="PF04545">
    <property type="entry name" value="Sigma70_r4"/>
    <property type="match status" value="1"/>
</dbReference>
<dbReference type="Gene3D" id="1.10.10.10">
    <property type="entry name" value="Winged helix-like DNA-binding domain superfamily/Winged helix DNA-binding domain"/>
    <property type="match status" value="1"/>
</dbReference>
<evidence type="ECO:0000256" key="4">
    <source>
        <dbReference type="ARBA" id="ARBA00023125"/>
    </source>
</evidence>
<dbReference type="InterPro" id="IPR013325">
    <property type="entry name" value="RNA_pol_sigma_r2"/>
</dbReference>
<dbReference type="PANTHER" id="PTHR30376">
    <property type="entry name" value="SIGMA FACTOR RPOH HEAT SHOCK RELATED"/>
    <property type="match status" value="1"/>
</dbReference>
<dbReference type="PRINTS" id="PR00046">
    <property type="entry name" value="SIGMA70FCT"/>
</dbReference>
<dbReference type="InterPro" id="IPR013324">
    <property type="entry name" value="RNA_pol_sigma_r3/r4-like"/>
</dbReference>